<dbReference type="AlphaFoldDB" id="A0A7W7RGP3"/>
<evidence type="ECO:0000259" key="1">
    <source>
        <dbReference type="Pfam" id="PF09369"/>
    </source>
</evidence>
<evidence type="ECO:0000313" key="3">
    <source>
        <dbReference type="Proteomes" id="UP000523007"/>
    </source>
</evidence>
<dbReference type="InterPro" id="IPR047721">
    <property type="entry name" value="DrmB"/>
</dbReference>
<name>A0A7W7RGP3_9ACTN</name>
<dbReference type="EMBL" id="JACHJT010000001">
    <property type="protein sequence ID" value="MBB4931106.1"/>
    <property type="molecule type" value="Genomic_DNA"/>
</dbReference>
<feature type="domain" description="MrfA-like Zn-binding" evidence="1">
    <location>
        <begin position="501"/>
        <end position="602"/>
    </location>
</feature>
<dbReference type="NCBIfam" id="NF038324">
    <property type="entry name" value="DrmB_fam"/>
    <property type="match status" value="1"/>
</dbReference>
<proteinExistence type="predicted"/>
<dbReference type="InterPro" id="IPR018973">
    <property type="entry name" value="MZB"/>
</dbReference>
<evidence type="ECO:0000313" key="2">
    <source>
        <dbReference type="EMBL" id="MBB4931106.1"/>
    </source>
</evidence>
<dbReference type="Pfam" id="PF09369">
    <property type="entry name" value="MZB"/>
    <property type="match status" value="1"/>
</dbReference>
<accession>A0A7W7RGP3</accession>
<dbReference type="Proteomes" id="UP000523007">
    <property type="component" value="Unassembled WGS sequence"/>
</dbReference>
<dbReference type="RefSeq" id="WP_184576801.1">
    <property type="nucleotide sequence ID" value="NZ_JACHJT010000001.1"/>
</dbReference>
<comment type="caution">
    <text evidence="2">The sequence shown here is derived from an EMBL/GenBank/DDBJ whole genome shotgun (WGS) entry which is preliminary data.</text>
</comment>
<gene>
    <name evidence="2" type="ORF">F4561_001926</name>
</gene>
<protein>
    <recommendedName>
        <fullName evidence="1">MrfA-like Zn-binding domain-containing protein</fullName>
    </recommendedName>
</protein>
<sequence>MTAQAEANGKYLRRVGAVRPSHLMFTGGVGALVDLPNFSVLVRGLDDWNYTNTVHRQEQITEPRLLAAVARQHRRVTSMWPAPWLDGIDSDPNGEAARVGVPVEPFPAWLRCTACNELAALDSRIFAFKNDKARAPHEARFLHEGCTVKKGRDKPLAVAARFLLACTVGHLDDFPYAHFVHYGADCPKATHPRLQMEDRGGNIGANVAIKCVNCGEQRNMRDALGARGQENLPRCRGRHPHLGTFEENGCTARPTVLVVGASNQWFAQTLSVLAVPPTGASELESKVEEHWDLLQKIQAPLLAFARDTHPQMREFAKWGDDELLDTIEKIKARKADDGDAENDDTDLRKPEWDVFSAPEAPEPTADFALRRDPDGVPEPLRGIFSDVVQAERLREVRALTAFTRLDAPDPDDPDLVARAPLARSEATWVPASEVRGEGVFLRVGEDLLRDWEERVRDTTALGLHRDAYRQFRMNRYSDRLPGGFDPMRHWPGERYIALHTLSHLLIRAIAVECGYSAASLSERIYAGDADDPRGGILIYTAVPDAEGTLGGLVSQAEPERLVGLVRRALGDAMRCSSDPLCAERLPQPHADFLHGAACHVCLFVSETTCERGNRFLDRRFVVPIDDPQLALYRELL</sequence>
<organism evidence="2 3">
    <name type="scientific">Lipingzhangella halophila</name>
    <dbReference type="NCBI Taxonomy" id="1783352"/>
    <lineage>
        <taxon>Bacteria</taxon>
        <taxon>Bacillati</taxon>
        <taxon>Actinomycetota</taxon>
        <taxon>Actinomycetes</taxon>
        <taxon>Streptosporangiales</taxon>
        <taxon>Nocardiopsidaceae</taxon>
        <taxon>Lipingzhangella</taxon>
    </lineage>
</organism>
<keyword evidence="3" id="KW-1185">Reference proteome</keyword>
<reference evidence="2 3" key="1">
    <citation type="submission" date="2020-08" db="EMBL/GenBank/DDBJ databases">
        <title>Sequencing the genomes of 1000 actinobacteria strains.</title>
        <authorList>
            <person name="Klenk H.-P."/>
        </authorList>
    </citation>
    <scope>NUCLEOTIDE SEQUENCE [LARGE SCALE GENOMIC DNA]</scope>
    <source>
        <strain evidence="2 3">DSM 102030</strain>
    </source>
</reference>